<sequence>MLFRFSMNPISFISSLLFIFSFSQPEDLHTKFKSSQLIVVTSDSWNKIEGKMNVYEYNSGVWKSVLKDIPIVIGRSGMAWGKGLHSSELNKGRLKKEGDGNSPAGIFYLSGLFGYDDISSKMNSMKVDKQTFCVDDSKSAYYNQIVKTDTVKKDWTSAETMRMKSDVYKYGIFVDYNVKPAIPEMGSCIFMHIWSGSTSPTAGCTAMKETDMLKLIDFLDKKKNPLLVQVPRAEYDKMKRIYKLP</sequence>
<reference evidence="3" key="1">
    <citation type="submission" date="2016-10" db="EMBL/GenBank/DDBJ databases">
        <authorList>
            <person name="Varghese N."/>
            <person name="Submissions S."/>
        </authorList>
    </citation>
    <scope>NUCLEOTIDE SEQUENCE [LARGE SCALE GENOMIC DNA]</scope>
    <source>
        <strain evidence="3">DSM 24536</strain>
    </source>
</reference>
<evidence type="ECO:0000313" key="2">
    <source>
        <dbReference type="EMBL" id="SDM24891.1"/>
    </source>
</evidence>
<dbReference type="InterPro" id="IPR005490">
    <property type="entry name" value="LD_TPept_cat_dom"/>
</dbReference>
<feature type="domain" description="L,D-TPase catalytic" evidence="1">
    <location>
        <begin position="55"/>
        <end position="222"/>
    </location>
</feature>
<dbReference type="AlphaFoldDB" id="A0A1G9RNY8"/>
<gene>
    <name evidence="2" type="ORF">SAMN05421813_10894</name>
</gene>
<dbReference type="Proteomes" id="UP000199226">
    <property type="component" value="Unassembled WGS sequence"/>
</dbReference>
<evidence type="ECO:0000313" key="3">
    <source>
        <dbReference type="Proteomes" id="UP000199226"/>
    </source>
</evidence>
<accession>A0A1G9RNY8</accession>
<dbReference type="EMBL" id="FNHH01000008">
    <property type="protein sequence ID" value="SDM24891.1"/>
    <property type="molecule type" value="Genomic_DNA"/>
</dbReference>
<dbReference type="OrthoDB" id="186490at2"/>
<evidence type="ECO:0000259" key="1">
    <source>
        <dbReference type="Pfam" id="PF03734"/>
    </source>
</evidence>
<dbReference type="PANTHER" id="PTHR38589">
    <property type="entry name" value="BLR0621 PROTEIN"/>
    <property type="match status" value="1"/>
</dbReference>
<dbReference type="PANTHER" id="PTHR38589:SF1">
    <property type="entry name" value="BLR0621 PROTEIN"/>
    <property type="match status" value="1"/>
</dbReference>
<name>A0A1G9RNY8_9SPHI</name>
<organism evidence="2 3">
    <name type="scientific">Daejeonella rubra</name>
    <dbReference type="NCBI Taxonomy" id="990371"/>
    <lineage>
        <taxon>Bacteria</taxon>
        <taxon>Pseudomonadati</taxon>
        <taxon>Bacteroidota</taxon>
        <taxon>Sphingobacteriia</taxon>
        <taxon>Sphingobacteriales</taxon>
        <taxon>Sphingobacteriaceae</taxon>
        <taxon>Daejeonella</taxon>
    </lineage>
</organism>
<protein>
    <submittedName>
        <fullName evidence="2">D-alanyl-D-alanine dipeptidase</fullName>
    </submittedName>
</protein>
<dbReference type="STRING" id="990371.SAMN05421813_10894"/>
<keyword evidence="3" id="KW-1185">Reference proteome</keyword>
<dbReference type="GO" id="GO:0016740">
    <property type="term" value="F:transferase activity"/>
    <property type="evidence" value="ECO:0007669"/>
    <property type="project" value="InterPro"/>
</dbReference>
<proteinExistence type="predicted"/>
<dbReference type="Pfam" id="PF03734">
    <property type="entry name" value="YkuD"/>
    <property type="match status" value="1"/>
</dbReference>